<protein>
    <recommendedName>
        <fullName evidence="1">Reverse transcriptase Ty1/copia-type domain-containing protein</fullName>
    </recommendedName>
</protein>
<name>A0AAD2JPT0_9STRA</name>
<proteinExistence type="predicted"/>
<dbReference type="Proteomes" id="UP001295423">
    <property type="component" value="Unassembled WGS sequence"/>
</dbReference>
<dbReference type="Pfam" id="PF07727">
    <property type="entry name" value="RVT_2"/>
    <property type="match status" value="1"/>
</dbReference>
<feature type="domain" description="Reverse transcriptase Ty1/copia-type" evidence="1">
    <location>
        <begin position="12"/>
        <end position="159"/>
    </location>
</feature>
<sequence>MMTFLAELNGLELWATNIGNAYLEAYTKEKVAIVVGPEFGPLQGHTLIVSRALYGLRLSEKMWHQRFSACLEEEGFFPCKAEPDIWMRPTADGSSYEYVGVYVDNLAMAMKDPQAFVDKLIKVYKFKLKGTGPLEFHLGCDFYRDEHGVLCMHPKKYIDRHYGFGETLSWRAGALSLHLNVSPTTTLTMKGLHQHNNLSQIFGPTQENLNLFSISSGFS</sequence>
<comment type="caution">
    <text evidence="2">The sequence shown here is derived from an EMBL/GenBank/DDBJ whole genome shotgun (WGS) entry which is preliminary data.</text>
</comment>
<evidence type="ECO:0000259" key="1">
    <source>
        <dbReference type="Pfam" id="PF07727"/>
    </source>
</evidence>
<dbReference type="AlphaFoldDB" id="A0AAD2JPT0"/>
<evidence type="ECO:0000313" key="3">
    <source>
        <dbReference type="Proteomes" id="UP001295423"/>
    </source>
</evidence>
<dbReference type="EMBL" id="CAKOGP040002519">
    <property type="protein sequence ID" value="CAJ1970451.1"/>
    <property type="molecule type" value="Genomic_DNA"/>
</dbReference>
<organism evidence="2 3">
    <name type="scientific">Cylindrotheca closterium</name>
    <dbReference type="NCBI Taxonomy" id="2856"/>
    <lineage>
        <taxon>Eukaryota</taxon>
        <taxon>Sar</taxon>
        <taxon>Stramenopiles</taxon>
        <taxon>Ochrophyta</taxon>
        <taxon>Bacillariophyta</taxon>
        <taxon>Bacillariophyceae</taxon>
        <taxon>Bacillariophycidae</taxon>
        <taxon>Bacillariales</taxon>
        <taxon>Bacillariaceae</taxon>
        <taxon>Cylindrotheca</taxon>
    </lineage>
</organism>
<reference evidence="2" key="1">
    <citation type="submission" date="2023-08" db="EMBL/GenBank/DDBJ databases">
        <authorList>
            <person name="Audoor S."/>
            <person name="Bilcke G."/>
        </authorList>
    </citation>
    <scope>NUCLEOTIDE SEQUENCE</scope>
</reference>
<accession>A0AAD2JPT0</accession>
<dbReference type="InterPro" id="IPR013103">
    <property type="entry name" value="RVT_2"/>
</dbReference>
<keyword evidence="3" id="KW-1185">Reference proteome</keyword>
<evidence type="ECO:0000313" key="2">
    <source>
        <dbReference type="EMBL" id="CAJ1970451.1"/>
    </source>
</evidence>
<gene>
    <name evidence="2" type="ORF">CYCCA115_LOCUS24467</name>
</gene>